<name>A0AA40K0T7_9PEZI</name>
<dbReference type="InterPro" id="IPR010730">
    <property type="entry name" value="HET"/>
</dbReference>
<feature type="domain" description="Heterokaryon incompatibility" evidence="1">
    <location>
        <begin position="219"/>
        <end position="366"/>
    </location>
</feature>
<dbReference type="EMBL" id="JAUKTV010000003">
    <property type="protein sequence ID" value="KAK0741794.1"/>
    <property type="molecule type" value="Genomic_DNA"/>
</dbReference>
<evidence type="ECO:0000313" key="3">
    <source>
        <dbReference type="Proteomes" id="UP001172159"/>
    </source>
</evidence>
<dbReference type="PANTHER" id="PTHR33112:SF12">
    <property type="entry name" value="HETEROKARYON INCOMPATIBILITY DOMAIN-CONTAINING PROTEIN"/>
    <property type="match status" value="1"/>
</dbReference>
<keyword evidence="3" id="KW-1185">Reference proteome</keyword>
<organism evidence="2 3">
    <name type="scientific">Apiosordaria backusii</name>
    <dbReference type="NCBI Taxonomy" id="314023"/>
    <lineage>
        <taxon>Eukaryota</taxon>
        <taxon>Fungi</taxon>
        <taxon>Dikarya</taxon>
        <taxon>Ascomycota</taxon>
        <taxon>Pezizomycotina</taxon>
        <taxon>Sordariomycetes</taxon>
        <taxon>Sordariomycetidae</taxon>
        <taxon>Sordariales</taxon>
        <taxon>Lasiosphaeriaceae</taxon>
        <taxon>Apiosordaria</taxon>
    </lineage>
</organism>
<sequence length="723" mass="82467">MSDSSLIDLCSCCEKIPFHRLQENRLGILDVGSFTHRSLGVGYFTDSSRDDVGYFSYSCNSWDLGDLSRIQNSPCPVCRLVSELISRHNRTRGFVSSPFNSPTITVWINWIVRMQSFWINTDGFSNSTRTGIGLGFAANNIDGGSLRMRFNYLFPELPRLVDFERLIRWIDGCSKEHQCILTNNTDTFKFEESYPGLKCLRYIDVNNACLIESSEAVEYVALSYVWGSVSNFRLTKANLKNLLRPAAISVAWNLFPATIRDAITLTRKLGKRYLWIDSLCLVQNDPTDLETGIAVMDQVYERAWITIIAASGHDANAGLPGVDSGSRQDRRAARQIKPGIFLGKLISTDLLLEESAYHTRAWTLQEHVLSRRALYFFQEHIVFRCHTSEYRERCCDHSLITTLHNHDHGMQRSMQLGNGRSKFDVLTVYLNLVESYTSRILTRDSDVLRAMAGVIRRVSVSSGYQALQGLPRRELDIFLLFEGKSLSRREGFPSYSWAGWQGKVEMHLRRAGWTECELTMDMWLRSRTWIIWYSTNAAGKTELLCDSNRSPLPDYTIATFERQPFQSPILEIATTKTVPTSINNPRSYPILRFWTLVLSLKIQITDVFRHQARLLGQNGEECGGMALDGFNESEGFFDSSEPLDVLLLSEGRARDFKDLDKTKTGMGSKVYLREREYNTTIYYVMLVEWKDGIAERRGIGAVRQDLVCQSFKPGPVWKEIALG</sequence>
<dbReference type="AlphaFoldDB" id="A0AA40K0T7"/>
<proteinExistence type="predicted"/>
<dbReference type="PANTHER" id="PTHR33112">
    <property type="entry name" value="DOMAIN PROTEIN, PUTATIVE-RELATED"/>
    <property type="match status" value="1"/>
</dbReference>
<evidence type="ECO:0000259" key="1">
    <source>
        <dbReference type="Pfam" id="PF06985"/>
    </source>
</evidence>
<dbReference type="Pfam" id="PF06985">
    <property type="entry name" value="HET"/>
    <property type="match status" value="1"/>
</dbReference>
<gene>
    <name evidence="2" type="ORF">B0T21DRAFT_119924</name>
</gene>
<protein>
    <submittedName>
        <fullName evidence="2">Heterokaryon incompatibility protein-domain-containing protein</fullName>
    </submittedName>
</protein>
<comment type="caution">
    <text evidence="2">The sequence shown here is derived from an EMBL/GenBank/DDBJ whole genome shotgun (WGS) entry which is preliminary data.</text>
</comment>
<accession>A0AA40K0T7</accession>
<dbReference type="Proteomes" id="UP001172159">
    <property type="component" value="Unassembled WGS sequence"/>
</dbReference>
<reference evidence="2" key="1">
    <citation type="submission" date="2023-06" db="EMBL/GenBank/DDBJ databases">
        <title>Genome-scale phylogeny and comparative genomics of the fungal order Sordariales.</title>
        <authorList>
            <consortium name="Lawrence Berkeley National Laboratory"/>
            <person name="Hensen N."/>
            <person name="Bonometti L."/>
            <person name="Westerberg I."/>
            <person name="Brannstrom I.O."/>
            <person name="Guillou S."/>
            <person name="Cros-Aarteil S."/>
            <person name="Calhoun S."/>
            <person name="Haridas S."/>
            <person name="Kuo A."/>
            <person name="Mondo S."/>
            <person name="Pangilinan J."/>
            <person name="Riley R."/>
            <person name="Labutti K."/>
            <person name="Andreopoulos B."/>
            <person name="Lipzen A."/>
            <person name="Chen C."/>
            <person name="Yanf M."/>
            <person name="Daum C."/>
            <person name="Ng V."/>
            <person name="Clum A."/>
            <person name="Steindorff A."/>
            <person name="Ohm R."/>
            <person name="Martin F."/>
            <person name="Silar P."/>
            <person name="Natvig D."/>
            <person name="Lalanne C."/>
            <person name="Gautier V."/>
            <person name="Ament-Velasquez S.L."/>
            <person name="Kruys A."/>
            <person name="Hutchinson M.I."/>
            <person name="Powell A.J."/>
            <person name="Barry K."/>
            <person name="Miller A.N."/>
            <person name="Grigoriev I.V."/>
            <person name="Debuchy R."/>
            <person name="Gladieux P."/>
            <person name="Thoren M.H."/>
            <person name="Johannesson H."/>
        </authorList>
    </citation>
    <scope>NUCLEOTIDE SEQUENCE</scope>
    <source>
        <strain evidence="2">CBS 540.89</strain>
    </source>
</reference>
<evidence type="ECO:0000313" key="2">
    <source>
        <dbReference type="EMBL" id="KAK0741794.1"/>
    </source>
</evidence>